<name>A0ABV0TTT9_9TELE</name>
<dbReference type="EMBL" id="JAHRIQ010047238">
    <property type="protein sequence ID" value="MEQ2236343.1"/>
    <property type="molecule type" value="Genomic_DNA"/>
</dbReference>
<organism evidence="2 3">
    <name type="scientific">Ilyodon furcidens</name>
    <name type="common">goldbreast splitfin</name>
    <dbReference type="NCBI Taxonomy" id="33524"/>
    <lineage>
        <taxon>Eukaryota</taxon>
        <taxon>Metazoa</taxon>
        <taxon>Chordata</taxon>
        <taxon>Craniata</taxon>
        <taxon>Vertebrata</taxon>
        <taxon>Euteleostomi</taxon>
        <taxon>Actinopterygii</taxon>
        <taxon>Neopterygii</taxon>
        <taxon>Teleostei</taxon>
        <taxon>Neoteleostei</taxon>
        <taxon>Acanthomorphata</taxon>
        <taxon>Ovalentaria</taxon>
        <taxon>Atherinomorphae</taxon>
        <taxon>Cyprinodontiformes</taxon>
        <taxon>Goodeidae</taxon>
        <taxon>Ilyodon</taxon>
    </lineage>
</organism>
<protein>
    <submittedName>
        <fullName evidence="2">Uncharacterized protein</fullName>
    </submittedName>
</protein>
<evidence type="ECO:0000256" key="1">
    <source>
        <dbReference type="SAM" id="MobiDB-lite"/>
    </source>
</evidence>
<dbReference type="Proteomes" id="UP001482620">
    <property type="component" value="Unassembled WGS sequence"/>
</dbReference>
<keyword evidence="3" id="KW-1185">Reference proteome</keyword>
<feature type="compositionally biased region" description="Basic and acidic residues" evidence="1">
    <location>
        <begin position="1"/>
        <end position="11"/>
    </location>
</feature>
<proteinExistence type="predicted"/>
<evidence type="ECO:0000313" key="2">
    <source>
        <dbReference type="EMBL" id="MEQ2236343.1"/>
    </source>
</evidence>
<feature type="region of interest" description="Disordered" evidence="1">
    <location>
        <begin position="1"/>
        <end position="21"/>
    </location>
</feature>
<comment type="caution">
    <text evidence="2">The sequence shown here is derived from an EMBL/GenBank/DDBJ whole genome shotgun (WGS) entry which is preliminary data.</text>
</comment>
<gene>
    <name evidence="2" type="ORF">ILYODFUR_011749</name>
</gene>
<reference evidence="2 3" key="1">
    <citation type="submission" date="2021-06" db="EMBL/GenBank/DDBJ databases">
        <authorList>
            <person name="Palmer J.M."/>
        </authorList>
    </citation>
    <scope>NUCLEOTIDE SEQUENCE [LARGE SCALE GENOMIC DNA]</scope>
    <source>
        <strain evidence="3">if_2019</strain>
        <tissue evidence="2">Muscle</tissue>
    </source>
</reference>
<accession>A0ABV0TTT9</accession>
<evidence type="ECO:0000313" key="3">
    <source>
        <dbReference type="Proteomes" id="UP001482620"/>
    </source>
</evidence>
<sequence>MYRPDQPEQRPRPPFGPSSPCVAHFTPRGPCPLPHLGHMPPRPNEPFSENLFRFSGPPRGPFVRQVTAIFPRRNGQLGQFMYQRRVKYKNWTEPPEEIIWF</sequence>